<keyword evidence="1" id="KW-0472">Membrane</keyword>
<dbReference type="PANTHER" id="PTHR34703:SF1">
    <property type="entry name" value="ANTIPORTER SUBUNIT MNHG2-RELATED"/>
    <property type="match status" value="1"/>
</dbReference>
<evidence type="ECO:0000313" key="2">
    <source>
        <dbReference type="EMBL" id="ASJ17027.1"/>
    </source>
</evidence>
<reference evidence="3" key="1">
    <citation type="submission" date="2016-01" db="EMBL/GenBank/DDBJ databases">
        <authorList>
            <person name="Oliw E.H."/>
        </authorList>
    </citation>
    <scope>NUCLEOTIDE SEQUENCE</scope>
    <source>
        <strain evidence="3">1</strain>
    </source>
</reference>
<reference evidence="4" key="2">
    <citation type="submission" date="2016-01" db="EMBL/GenBank/DDBJ databases">
        <authorList>
            <person name="Vorgias C.E."/>
        </authorList>
    </citation>
    <scope>NUCLEOTIDE SEQUENCE [LARGE SCALE GENOMIC DNA]</scope>
</reference>
<protein>
    <submittedName>
        <fullName evidence="2">Cation:proton antiporter</fullName>
    </submittedName>
    <submittedName>
        <fullName evidence="3">Monovalent cation/proton antiporter, MnhG/PhaG subunit</fullName>
    </submittedName>
</protein>
<dbReference type="AlphaFoldDB" id="A0A160VT18"/>
<dbReference type="EMBL" id="CP015193">
    <property type="protein sequence ID" value="ASJ17027.1"/>
    <property type="molecule type" value="Genomic_DNA"/>
</dbReference>
<sequence length="114" mass="11813">MILLYIGAGLMIIGALCDLLAGIGMLKFRNFYLRLHAATIGTVGGAVVPLIGVALAALDMPGLPGRFAIAGASFITALIILLVAPAGSTALAYAAHRSGVEGNFYFDHLRGEER</sequence>
<dbReference type="PANTHER" id="PTHR34703">
    <property type="entry name" value="ANTIPORTER SUBUNIT MNHG2-RELATED"/>
    <property type="match status" value="1"/>
</dbReference>
<evidence type="ECO:0000313" key="4">
    <source>
        <dbReference type="Proteomes" id="UP000093069"/>
    </source>
</evidence>
<evidence type="ECO:0000313" key="3">
    <source>
        <dbReference type="EMBL" id="CUX77616.1"/>
    </source>
</evidence>
<keyword evidence="1" id="KW-1133">Transmembrane helix</keyword>
<dbReference type="Proteomes" id="UP000093069">
    <property type="component" value="Chromosome I"/>
</dbReference>
<feature type="transmembrane region" description="Helical" evidence="1">
    <location>
        <begin position="70"/>
        <end position="95"/>
    </location>
</feature>
<accession>A0A160VT18</accession>
<gene>
    <name evidence="2" type="ORF">A3L04_08055</name>
    <name evidence="3" type="ORF">CHITON_0837</name>
</gene>
<name>A0A160VT18_9EURY</name>
<dbReference type="Proteomes" id="UP000250189">
    <property type="component" value="Chromosome"/>
</dbReference>
<dbReference type="Pfam" id="PF03334">
    <property type="entry name" value="PhaG_MnhG_YufB"/>
    <property type="match status" value="1"/>
</dbReference>
<evidence type="ECO:0000256" key="1">
    <source>
        <dbReference type="SAM" id="Phobius"/>
    </source>
</evidence>
<keyword evidence="1" id="KW-0812">Transmembrane</keyword>
<dbReference type="InterPro" id="IPR005133">
    <property type="entry name" value="PhaG_MnhG_YufB"/>
</dbReference>
<reference evidence="2 5" key="3">
    <citation type="submission" date="2016-04" db="EMBL/GenBank/DDBJ databases">
        <title>Complete genome sequence of Thermococcus chitonophagus type strain GC74.</title>
        <authorList>
            <person name="Oger P.M."/>
        </authorList>
    </citation>
    <scope>NUCLEOTIDE SEQUENCE [LARGE SCALE GENOMIC DNA]</scope>
    <source>
        <strain evidence="2 5">GC74</strain>
    </source>
</reference>
<dbReference type="NCBIfam" id="TIGR01300">
    <property type="entry name" value="CPA3_mnhG_phaG"/>
    <property type="match status" value="1"/>
</dbReference>
<dbReference type="GO" id="GO:0015385">
    <property type="term" value="F:sodium:proton antiporter activity"/>
    <property type="evidence" value="ECO:0007669"/>
    <property type="project" value="TreeGrafter"/>
</dbReference>
<proteinExistence type="predicted"/>
<dbReference type="OrthoDB" id="19138at2157"/>
<dbReference type="STRING" id="54262.CHITON_0837"/>
<keyword evidence="5" id="KW-1185">Reference proteome</keyword>
<dbReference type="GeneID" id="33322524"/>
<dbReference type="RefSeq" id="WP_068577048.1">
    <property type="nucleotide sequence ID" value="NZ_CP015193.1"/>
</dbReference>
<organism evidence="3 4">
    <name type="scientific">Thermococcus chitonophagus</name>
    <dbReference type="NCBI Taxonomy" id="54262"/>
    <lineage>
        <taxon>Archaea</taxon>
        <taxon>Methanobacteriati</taxon>
        <taxon>Methanobacteriota</taxon>
        <taxon>Thermococci</taxon>
        <taxon>Thermococcales</taxon>
        <taxon>Thermococcaceae</taxon>
        <taxon>Thermococcus</taxon>
    </lineage>
</organism>
<dbReference type="EMBL" id="LN999010">
    <property type="protein sequence ID" value="CUX77616.1"/>
    <property type="molecule type" value="Genomic_DNA"/>
</dbReference>
<feature type="transmembrane region" description="Helical" evidence="1">
    <location>
        <begin position="6"/>
        <end position="26"/>
    </location>
</feature>
<evidence type="ECO:0000313" key="5">
    <source>
        <dbReference type="Proteomes" id="UP000250189"/>
    </source>
</evidence>
<dbReference type="KEGG" id="tch:CHITON_0837"/>
<feature type="transmembrane region" description="Helical" evidence="1">
    <location>
        <begin position="38"/>
        <end position="58"/>
    </location>
</feature>